<feature type="transmembrane region" description="Helical" evidence="6">
    <location>
        <begin position="7"/>
        <end position="23"/>
    </location>
</feature>
<name>A0A4P7HIV8_9RHOB</name>
<dbReference type="EMBL" id="CP038439">
    <property type="protein sequence ID" value="QBX34034.1"/>
    <property type="molecule type" value="Genomic_DNA"/>
</dbReference>
<comment type="subcellular location">
    <subcellularLocation>
        <location evidence="1">Cell membrane</location>
        <topology evidence="1">Multi-pass membrane protein</topology>
    </subcellularLocation>
</comment>
<feature type="transmembrane region" description="Helical" evidence="6">
    <location>
        <begin position="39"/>
        <end position="58"/>
    </location>
</feature>
<evidence type="ECO:0000256" key="5">
    <source>
        <dbReference type="ARBA" id="ARBA00023136"/>
    </source>
</evidence>
<keyword evidence="5 6" id="KW-0472">Membrane</keyword>
<dbReference type="Pfam" id="PF03706">
    <property type="entry name" value="LPG_synthase_TM"/>
    <property type="match status" value="1"/>
</dbReference>
<protein>
    <submittedName>
        <fullName evidence="7">Flippase-like domain-containing protein</fullName>
    </submittedName>
</protein>
<dbReference type="PANTHER" id="PTHR40277:SF1">
    <property type="entry name" value="BLL5419 PROTEIN"/>
    <property type="match status" value="1"/>
</dbReference>
<proteinExistence type="predicted"/>
<organism evidence="7 8">
    <name type="scientific">Paracoccus liaowanqingii</name>
    <dbReference type="NCBI Taxonomy" id="2560053"/>
    <lineage>
        <taxon>Bacteria</taxon>
        <taxon>Pseudomonadati</taxon>
        <taxon>Pseudomonadota</taxon>
        <taxon>Alphaproteobacteria</taxon>
        <taxon>Rhodobacterales</taxon>
        <taxon>Paracoccaceae</taxon>
        <taxon>Paracoccus</taxon>
    </lineage>
</organism>
<accession>A0A4P7HIV8</accession>
<evidence type="ECO:0000256" key="4">
    <source>
        <dbReference type="ARBA" id="ARBA00022989"/>
    </source>
</evidence>
<feature type="transmembrane region" description="Helical" evidence="6">
    <location>
        <begin position="120"/>
        <end position="140"/>
    </location>
</feature>
<keyword evidence="3 6" id="KW-0812">Transmembrane</keyword>
<keyword evidence="4 6" id="KW-1133">Transmembrane helix</keyword>
<feature type="transmembrane region" description="Helical" evidence="6">
    <location>
        <begin position="146"/>
        <end position="169"/>
    </location>
</feature>
<evidence type="ECO:0000256" key="1">
    <source>
        <dbReference type="ARBA" id="ARBA00004651"/>
    </source>
</evidence>
<keyword evidence="2" id="KW-1003">Cell membrane</keyword>
<dbReference type="RefSeq" id="WP_135312327.1">
    <property type="nucleotide sequence ID" value="NZ_CP038439.1"/>
</dbReference>
<dbReference type="AlphaFoldDB" id="A0A4P7HIV8"/>
<evidence type="ECO:0000313" key="7">
    <source>
        <dbReference type="EMBL" id="QBX34034.1"/>
    </source>
</evidence>
<sequence length="318" mass="32889">MNVTRGLQILVALVVMSLLWFGLDGRQALRLLAQADPRWLAAAMLALTAQTVLSALRWRITARQLGQTIPMSRAVGEYYLAQVVNQSLPGGVMGDAGRAVRARHQAGLKRAGAAVAIERLAGQVTLFLVLAVGALAVTLHPDGLALPAWVMGLIGMLLVAALGLVLAIAGAGRLSRRADAAARDLRAALRATLLTRDALPRQIALNLAITGANLAAFAFCARATGTVLSPSETAVLVPLILLTMILPVTVSGWGLREGAAAGLFPLVGATAQAGFAASLAFGLVFLASTLPGLLVLLTQRRRDAAAISTPSSIAQADP</sequence>
<evidence type="ECO:0000313" key="8">
    <source>
        <dbReference type="Proteomes" id="UP000296374"/>
    </source>
</evidence>
<gene>
    <name evidence="7" type="ORF">E4191_04420</name>
</gene>
<dbReference type="PANTHER" id="PTHR40277">
    <property type="entry name" value="BLL5419 PROTEIN"/>
    <property type="match status" value="1"/>
</dbReference>
<feature type="transmembrane region" description="Helical" evidence="6">
    <location>
        <begin position="275"/>
        <end position="297"/>
    </location>
</feature>
<evidence type="ECO:0000256" key="3">
    <source>
        <dbReference type="ARBA" id="ARBA00022692"/>
    </source>
</evidence>
<dbReference type="GO" id="GO:0005886">
    <property type="term" value="C:plasma membrane"/>
    <property type="evidence" value="ECO:0007669"/>
    <property type="project" value="UniProtKB-SubCell"/>
</dbReference>
<evidence type="ECO:0000256" key="6">
    <source>
        <dbReference type="SAM" id="Phobius"/>
    </source>
</evidence>
<reference evidence="8" key="1">
    <citation type="submission" date="2019-03" db="EMBL/GenBank/DDBJ databases">
        <authorList>
            <person name="Li J."/>
        </authorList>
    </citation>
    <scope>NUCLEOTIDE SEQUENCE [LARGE SCALE GENOMIC DNA]</scope>
    <source>
        <strain evidence="8">2251</strain>
    </source>
</reference>
<feature type="transmembrane region" description="Helical" evidence="6">
    <location>
        <begin position="235"/>
        <end position="255"/>
    </location>
</feature>
<dbReference type="KEGG" id="plia:E4191_04420"/>
<evidence type="ECO:0000256" key="2">
    <source>
        <dbReference type="ARBA" id="ARBA00022475"/>
    </source>
</evidence>
<dbReference type="InterPro" id="IPR022791">
    <property type="entry name" value="L-PG_synthase/AglD"/>
</dbReference>
<dbReference type="Proteomes" id="UP000296374">
    <property type="component" value="Chromosome"/>
</dbReference>